<dbReference type="OrthoDB" id="5778438at2759"/>
<name>A0A0C2DHM1_9BILA</name>
<dbReference type="InterPro" id="IPR052961">
    <property type="entry name" value="Oxido-Kinase-like_Enzymes"/>
</dbReference>
<dbReference type="InterPro" id="IPR012877">
    <property type="entry name" value="Dhs-27"/>
</dbReference>
<proteinExistence type="predicted"/>
<dbReference type="PANTHER" id="PTHR23020:SF8">
    <property type="entry name" value="CHK KINASE-LIKE DOMAIN-CONTAINING PROTEIN"/>
    <property type="match status" value="1"/>
</dbReference>
<accession>A0A0C2DHM1</accession>
<reference evidence="1 2" key="1">
    <citation type="submission" date="2013-12" db="EMBL/GenBank/DDBJ databases">
        <title>Draft genome of the parsitic nematode Ancylostoma duodenale.</title>
        <authorList>
            <person name="Mitreva M."/>
        </authorList>
    </citation>
    <scope>NUCLEOTIDE SEQUENCE [LARGE SCALE GENOMIC DNA]</scope>
    <source>
        <strain evidence="1 2">Zhejiang</strain>
    </source>
</reference>
<dbReference type="AlphaFoldDB" id="A0A0C2DHM1"/>
<protein>
    <submittedName>
        <fullName evidence="1">Uncharacterized protein</fullName>
    </submittedName>
</protein>
<evidence type="ECO:0000313" key="1">
    <source>
        <dbReference type="EMBL" id="KIH61947.1"/>
    </source>
</evidence>
<gene>
    <name evidence="1" type="ORF">ANCDUO_07776</name>
</gene>
<evidence type="ECO:0000313" key="2">
    <source>
        <dbReference type="Proteomes" id="UP000054047"/>
    </source>
</evidence>
<dbReference type="EMBL" id="KN729708">
    <property type="protein sequence ID" value="KIH61947.1"/>
    <property type="molecule type" value="Genomic_DNA"/>
</dbReference>
<sequence length="228" mass="25851">MAFSGQMCRGMICRTFGKDAKFGSNKDAKDIGFANGFMSKICLVTPDWQTNVKGVLEKFLVKISSQLSLIECQGMFGDVETEFSKEEFSRSLESAVRKIHNNEITLYKMLKKHNVSNVARPKSTRESIIKVYYMREFSEENPLKGFIIMEYLADNLSLHIFDNLTPDDILQVLCTIASLEAASLKFTDEDKALFISNMFGKMFAKAMTKESLSFELILNANDESTTYL</sequence>
<dbReference type="PANTHER" id="PTHR23020">
    <property type="entry name" value="UNCHARACTERIZED NUCLEAR HORMONE RECEPTOR-RELATED"/>
    <property type="match status" value="1"/>
</dbReference>
<dbReference type="Pfam" id="PF07914">
    <property type="entry name" value="DUF1679"/>
    <property type="match status" value="1"/>
</dbReference>
<organism evidence="1 2">
    <name type="scientific">Ancylostoma duodenale</name>
    <dbReference type="NCBI Taxonomy" id="51022"/>
    <lineage>
        <taxon>Eukaryota</taxon>
        <taxon>Metazoa</taxon>
        <taxon>Ecdysozoa</taxon>
        <taxon>Nematoda</taxon>
        <taxon>Chromadorea</taxon>
        <taxon>Rhabditida</taxon>
        <taxon>Rhabditina</taxon>
        <taxon>Rhabditomorpha</taxon>
        <taxon>Strongyloidea</taxon>
        <taxon>Ancylostomatidae</taxon>
        <taxon>Ancylostomatinae</taxon>
        <taxon>Ancylostoma</taxon>
    </lineage>
</organism>
<keyword evidence="2" id="KW-1185">Reference proteome</keyword>
<dbReference type="Proteomes" id="UP000054047">
    <property type="component" value="Unassembled WGS sequence"/>
</dbReference>